<sequence>METCGFLGEPASSGGSPLTSSSWEVTGMSTLGSDRADPVY</sequence>
<feature type="compositionally biased region" description="Low complexity" evidence="1">
    <location>
        <begin position="12"/>
        <end position="22"/>
    </location>
</feature>
<feature type="region of interest" description="Disordered" evidence="1">
    <location>
        <begin position="1"/>
        <end position="40"/>
    </location>
</feature>
<gene>
    <name evidence="2" type="primary">frh e</name>
</gene>
<feature type="compositionally biased region" description="Polar residues" evidence="1">
    <location>
        <begin position="23"/>
        <end position="32"/>
    </location>
</feature>
<name>O33162_METBA</name>
<organism evidence="2">
    <name type="scientific">Methanosarcina barkeri</name>
    <dbReference type="NCBI Taxonomy" id="2208"/>
    <lineage>
        <taxon>Archaea</taxon>
        <taxon>Methanobacteriati</taxon>
        <taxon>Methanobacteriota</taxon>
        <taxon>Stenosarchaea group</taxon>
        <taxon>Methanomicrobia</taxon>
        <taxon>Methanosarcinales</taxon>
        <taxon>Methanosarcinaceae</taxon>
        <taxon>Methanosarcina</taxon>
    </lineage>
</organism>
<dbReference type="AlphaFoldDB" id="O33162"/>
<reference evidence="2" key="1">
    <citation type="submission" date="1997-06" db="EMBL/GenBank/DDBJ databases">
        <title>Two F420-reducing hydrogenases in Methanosarcina barkeri.</title>
        <authorList>
            <person name="Vaupel M."/>
        </authorList>
    </citation>
    <scope>NUCLEOTIDE SEQUENCE</scope>
    <source>
        <strain evidence="2">Fusaro DSM 804</strain>
    </source>
</reference>
<evidence type="ECO:0000313" key="2">
    <source>
        <dbReference type="EMBL" id="CAA74095.1"/>
    </source>
</evidence>
<accession>O33162</accession>
<evidence type="ECO:0000256" key="1">
    <source>
        <dbReference type="SAM" id="MobiDB-lite"/>
    </source>
</evidence>
<proteinExistence type="predicted"/>
<dbReference type="EMBL" id="Y13764">
    <property type="protein sequence ID" value="CAA74095.1"/>
    <property type="molecule type" value="Genomic_DNA"/>
</dbReference>
<protein>
    <submittedName>
        <fullName evidence="2">F420-reducing hydrogenase isoenzyme I epsilon subunit</fullName>
    </submittedName>
</protein>